<dbReference type="InterPro" id="IPR050883">
    <property type="entry name" value="PNGase"/>
</dbReference>
<keyword evidence="8" id="KW-1185">Reference proteome</keyword>
<dbReference type="InterPro" id="IPR012939">
    <property type="entry name" value="Glyco_hydro_92"/>
</dbReference>
<organism evidence="7 8">
    <name type="scientific">Niabella yanshanensis</name>
    <dbReference type="NCBI Taxonomy" id="577386"/>
    <lineage>
        <taxon>Bacteria</taxon>
        <taxon>Pseudomonadati</taxon>
        <taxon>Bacteroidota</taxon>
        <taxon>Chitinophagia</taxon>
        <taxon>Chitinophagales</taxon>
        <taxon>Chitinophagaceae</taxon>
        <taxon>Niabella</taxon>
    </lineage>
</organism>
<dbReference type="Gene3D" id="1.20.1610.10">
    <property type="entry name" value="alpha-1,2-mannosidases domains"/>
    <property type="match status" value="1"/>
</dbReference>
<accession>A0ABZ0W861</accession>
<dbReference type="Pfam" id="PF07971">
    <property type="entry name" value="Glyco_hydro_92"/>
    <property type="match status" value="1"/>
</dbReference>
<evidence type="ECO:0000313" key="7">
    <source>
        <dbReference type="EMBL" id="WQD38682.1"/>
    </source>
</evidence>
<dbReference type="Gene3D" id="3.30.2080.10">
    <property type="entry name" value="GH92 mannosidase domain"/>
    <property type="match status" value="1"/>
</dbReference>
<dbReference type="InterPro" id="IPR008928">
    <property type="entry name" value="6-hairpin_glycosidase_sf"/>
</dbReference>
<dbReference type="EMBL" id="CP139960">
    <property type="protein sequence ID" value="WQD38682.1"/>
    <property type="molecule type" value="Genomic_DNA"/>
</dbReference>
<dbReference type="InterPro" id="IPR041371">
    <property type="entry name" value="GH92_N"/>
</dbReference>
<keyword evidence="7" id="KW-0326">Glycosidase</keyword>
<gene>
    <name evidence="7" type="ORF">U0035_00795</name>
</gene>
<comment type="subunit">
    <text evidence="2">Monomer.</text>
</comment>
<dbReference type="PANTHER" id="PTHR12143:SF39">
    <property type="entry name" value="SECRETED PROTEIN"/>
    <property type="match status" value="1"/>
</dbReference>
<keyword evidence="7" id="KW-0378">Hydrolase</keyword>
<evidence type="ECO:0000256" key="3">
    <source>
        <dbReference type="ARBA" id="ARBA00022837"/>
    </source>
</evidence>
<feature type="domain" description="Glycosyl hydrolase family 92" evidence="5">
    <location>
        <begin position="283"/>
        <end position="777"/>
    </location>
</feature>
<reference evidence="7 8" key="1">
    <citation type="submission" date="2023-12" db="EMBL/GenBank/DDBJ databases">
        <title>Genome sequencing and assembly of bacterial species from a model synthetic community.</title>
        <authorList>
            <person name="Hogle S.L."/>
        </authorList>
    </citation>
    <scope>NUCLEOTIDE SEQUENCE [LARGE SCALE GENOMIC DNA]</scope>
    <source>
        <strain evidence="7 8">HAMBI_3031</strain>
    </source>
</reference>
<dbReference type="Gene3D" id="2.70.98.10">
    <property type="match status" value="1"/>
</dbReference>
<sequence length="783" mass="87119">MIRSTRICAAVCSMITILLWSGTLLAQQTDYTQFVDPNIGTAHCRWFHYTPGAQPFGMAKPAPSTNGSYGTMHGWDASGYDYRHESIEGFANFHEFQLGGIVFTATTGPLQTVPGKLEDPESGYRSRFDRKDEVSTAGYYSVFLKDYQVRAELTATERVAYHRYTFPATRQAHILFDIGSVWGESGPVKDAEVRLLPDGRVEGWVTTLPVYVQKYQPGAEVTMFFSAVLSKKPKAYGTFNGADIHQQQTVEKGKGAGLYLSFATNADEAITIKAGLSLTSVKNARLNLEQEAKKLSFDAARQQSKNHWNTLLGRIDVQGGVHKDKIKFYTGLYHALLGRGLASDVNGAYPMNTGGIGQIPLDEAGKPIHDHYNTDAVWGAYWNLTQLWALAYPEYYADFIKSQLLVYKDAGWLGDGIVNSRYVSGVGTNFVSLIMAGAYLAGIQTFDVEQAYAASRKNEFESASRPHGAGKMDVDRFLKYGYVNHLDSGKGSGELWQFSASHTLEYAFSSFAMSNWARALGKSADAKLFDDLSRAWEKLWDADLQLVRPRLANGQFIENFDPAQPWRGFQEGNAYQYTYFVPHNPERLIQKVGMARFNMRLDSTFVLAEKALFGGGAHIDAFAGIAGIYNHGNQPNLHVSWLFNYSGKPSLTQKWVRAICDKFYGTEGVHGYGFGQDEDQGQLGAWYVMAAMGLFDVKGLTASENTFGLSGPLFDRITISLNNAYYPGKQFAIVAKNAGGQNKYIQSIRLNDKDVHQPFIPWKSITQGAELRLEMGKQPRDRY</sequence>
<dbReference type="PANTHER" id="PTHR12143">
    <property type="entry name" value="PEPTIDE N-GLYCANASE PNGASE -RELATED"/>
    <property type="match status" value="1"/>
</dbReference>
<keyword evidence="4" id="KW-0732">Signal</keyword>
<dbReference type="Gene3D" id="1.20.1050.60">
    <property type="entry name" value="alpha-1,2-mannosidase"/>
    <property type="match status" value="1"/>
</dbReference>
<evidence type="ECO:0000256" key="1">
    <source>
        <dbReference type="ARBA" id="ARBA00001913"/>
    </source>
</evidence>
<feature type="signal peptide" evidence="4">
    <location>
        <begin position="1"/>
        <end position="26"/>
    </location>
</feature>
<dbReference type="Proteomes" id="UP001325680">
    <property type="component" value="Chromosome"/>
</dbReference>
<dbReference type="GO" id="GO:0016798">
    <property type="term" value="F:hydrolase activity, acting on glycosyl bonds"/>
    <property type="evidence" value="ECO:0007669"/>
    <property type="project" value="UniProtKB-KW"/>
</dbReference>
<evidence type="ECO:0000259" key="5">
    <source>
        <dbReference type="Pfam" id="PF07971"/>
    </source>
</evidence>
<comment type="cofactor">
    <cofactor evidence="1">
        <name>Ca(2+)</name>
        <dbReference type="ChEBI" id="CHEBI:29108"/>
    </cofactor>
</comment>
<dbReference type="RefSeq" id="WP_114791410.1">
    <property type="nucleotide sequence ID" value="NZ_CP139960.1"/>
</dbReference>
<protein>
    <submittedName>
        <fullName evidence="7">GH92 family glycosyl hydrolase</fullName>
        <ecNumber evidence="7">3.2.1.-</ecNumber>
    </submittedName>
</protein>
<feature type="domain" description="Glycosyl hydrolase family 92 N-terminal" evidence="6">
    <location>
        <begin position="34"/>
        <end position="277"/>
    </location>
</feature>
<dbReference type="InterPro" id="IPR005887">
    <property type="entry name" value="GH92_a_mannosidase_put"/>
</dbReference>
<keyword evidence="3" id="KW-0106">Calcium</keyword>
<evidence type="ECO:0000313" key="8">
    <source>
        <dbReference type="Proteomes" id="UP001325680"/>
    </source>
</evidence>
<dbReference type="EC" id="3.2.1.-" evidence="7"/>
<evidence type="ECO:0000256" key="2">
    <source>
        <dbReference type="ARBA" id="ARBA00011245"/>
    </source>
</evidence>
<name>A0ABZ0W861_9BACT</name>
<dbReference type="NCBIfam" id="TIGR01180">
    <property type="entry name" value="aman2_put"/>
    <property type="match status" value="1"/>
</dbReference>
<evidence type="ECO:0000259" key="6">
    <source>
        <dbReference type="Pfam" id="PF17678"/>
    </source>
</evidence>
<dbReference type="SUPFAM" id="SSF48208">
    <property type="entry name" value="Six-hairpin glycosidases"/>
    <property type="match status" value="1"/>
</dbReference>
<dbReference type="Pfam" id="PF17678">
    <property type="entry name" value="Glyco_hydro_92N"/>
    <property type="match status" value="1"/>
</dbReference>
<evidence type="ECO:0000256" key="4">
    <source>
        <dbReference type="SAM" id="SignalP"/>
    </source>
</evidence>
<proteinExistence type="predicted"/>
<feature type="chain" id="PRO_5046409466" evidence="4">
    <location>
        <begin position="27"/>
        <end position="783"/>
    </location>
</feature>
<dbReference type="InterPro" id="IPR014718">
    <property type="entry name" value="GH-type_carb-bd"/>
</dbReference>